<evidence type="ECO:0000256" key="8">
    <source>
        <dbReference type="PIRNR" id="PIRNR004491"/>
    </source>
</evidence>
<keyword evidence="2 8" id="KW-0285">Flavoprotein</keyword>
<comment type="catalytic activity">
    <reaction evidence="8">
        <text>FMN + ATP + H(+) = FAD + diphosphate</text>
        <dbReference type="Rhea" id="RHEA:17237"/>
        <dbReference type="ChEBI" id="CHEBI:15378"/>
        <dbReference type="ChEBI" id="CHEBI:30616"/>
        <dbReference type="ChEBI" id="CHEBI:33019"/>
        <dbReference type="ChEBI" id="CHEBI:57692"/>
        <dbReference type="ChEBI" id="CHEBI:58210"/>
        <dbReference type="EC" id="2.7.7.2"/>
    </reaction>
</comment>
<dbReference type="PIRSF" id="PIRSF004491">
    <property type="entry name" value="FAD_Synth"/>
    <property type="match status" value="1"/>
</dbReference>
<sequence length="282" mass="32435">MLSISTTIVKDKVKSLAIGSFDGIHLGHKKLIDYLDDQGILLIIDKFKGKKLCTNQDKFCLTKKEIVELDFKDIKTLDGKEFLQFLKKEFRNLKLIIVGYDFSFGKNRAYKANDIEMLSGIKTIIVDEFSINGVGVHTSLIKEYLKQGDIKKANSFLGRNYGIKGRLIKGQGLGSKELFATLNLECKDYFLPKDGVYATFIKFKNQSYKSVSFIGIRSSDNNFSIESHILEEFDDELKLHEILELEFVDYIRENQKFEDLNKLKNQISKDIQKAKEILKDEK</sequence>
<dbReference type="GO" id="GO:0009398">
    <property type="term" value="P:FMN biosynthetic process"/>
    <property type="evidence" value="ECO:0007669"/>
    <property type="project" value="UniProtKB-UniRule"/>
</dbReference>
<evidence type="ECO:0000313" key="10">
    <source>
        <dbReference type="EMBL" id="TBR79373.1"/>
    </source>
</evidence>
<keyword evidence="11" id="KW-1185">Reference proteome</keyword>
<accession>A0A4Q9JSR9</accession>
<evidence type="ECO:0000256" key="1">
    <source>
        <dbReference type="ARBA" id="ARBA00002121"/>
    </source>
</evidence>
<proteinExistence type="inferred from homology"/>
<dbReference type="EMBL" id="QPGR01000016">
    <property type="protein sequence ID" value="TBR79373.1"/>
    <property type="molecule type" value="Genomic_DNA"/>
</dbReference>
<name>A0A4Q9JSR9_9BACT</name>
<keyword evidence="3 8" id="KW-0288">FMN</keyword>
<dbReference type="Proteomes" id="UP000292583">
    <property type="component" value="Unassembled WGS sequence"/>
</dbReference>
<keyword evidence="6 8" id="KW-0067">ATP-binding</keyword>
<keyword evidence="5 8" id="KW-0547">Nucleotide-binding</keyword>
<dbReference type="InterPro" id="IPR002606">
    <property type="entry name" value="Riboflavin_kinase_bac"/>
</dbReference>
<dbReference type="UniPathway" id="UPA00276">
    <property type="reaction ID" value="UER00406"/>
</dbReference>
<keyword evidence="4 8" id="KW-0808">Transferase</keyword>
<dbReference type="AlphaFoldDB" id="A0A4Q9JSR9"/>
<comment type="pathway">
    <text evidence="8">Cofactor biosynthesis; FMN biosynthesis; FMN from riboflavin (ATP route): step 1/1.</text>
</comment>
<feature type="domain" description="Riboflavin kinase" evidence="9">
    <location>
        <begin position="156"/>
        <end position="279"/>
    </location>
</feature>
<evidence type="ECO:0000259" key="9">
    <source>
        <dbReference type="SMART" id="SM00904"/>
    </source>
</evidence>
<dbReference type="SUPFAM" id="SSF82114">
    <property type="entry name" value="Riboflavin kinase-like"/>
    <property type="match status" value="1"/>
</dbReference>
<dbReference type="GO" id="GO:0005524">
    <property type="term" value="F:ATP binding"/>
    <property type="evidence" value="ECO:0007669"/>
    <property type="project" value="UniProtKB-UniRule"/>
</dbReference>
<dbReference type="OrthoDB" id="9803667at2"/>
<keyword evidence="8 10" id="KW-0548">Nucleotidyltransferase</keyword>
<evidence type="ECO:0000256" key="3">
    <source>
        <dbReference type="ARBA" id="ARBA00022643"/>
    </source>
</evidence>
<dbReference type="InterPro" id="IPR023465">
    <property type="entry name" value="Riboflavin_kinase_dom_sf"/>
</dbReference>
<dbReference type="NCBIfam" id="NF004162">
    <property type="entry name" value="PRK05627.1-5"/>
    <property type="match status" value="1"/>
</dbReference>
<dbReference type="SMART" id="SM00904">
    <property type="entry name" value="Flavokinase"/>
    <property type="match status" value="1"/>
</dbReference>
<evidence type="ECO:0000313" key="11">
    <source>
        <dbReference type="Proteomes" id="UP000292583"/>
    </source>
</evidence>
<dbReference type="Gene3D" id="2.40.30.30">
    <property type="entry name" value="Riboflavin kinase-like"/>
    <property type="match status" value="1"/>
</dbReference>
<dbReference type="Pfam" id="PF01687">
    <property type="entry name" value="Flavokinase"/>
    <property type="match status" value="1"/>
</dbReference>
<keyword evidence="8 10" id="KW-0418">Kinase</keyword>
<evidence type="ECO:0000256" key="5">
    <source>
        <dbReference type="ARBA" id="ARBA00022741"/>
    </source>
</evidence>
<dbReference type="Gene3D" id="3.40.50.620">
    <property type="entry name" value="HUPs"/>
    <property type="match status" value="1"/>
</dbReference>
<dbReference type="InterPro" id="IPR015865">
    <property type="entry name" value="Riboflavin_kinase_bac/euk"/>
</dbReference>
<comment type="function">
    <text evidence="1">Catalyzes the phosphorylation of riboflavin to FMN followed by the adenylation of FMN to FAD.</text>
</comment>
<comment type="pathway">
    <text evidence="8">Cofactor biosynthesis; FAD biosynthesis; FAD from FMN: step 1/1.</text>
</comment>
<comment type="catalytic activity">
    <reaction evidence="7 8">
        <text>riboflavin + ATP = FMN + ADP + H(+)</text>
        <dbReference type="Rhea" id="RHEA:14357"/>
        <dbReference type="ChEBI" id="CHEBI:15378"/>
        <dbReference type="ChEBI" id="CHEBI:30616"/>
        <dbReference type="ChEBI" id="CHEBI:57986"/>
        <dbReference type="ChEBI" id="CHEBI:58210"/>
        <dbReference type="ChEBI" id="CHEBI:456216"/>
        <dbReference type="EC" id="2.7.1.26"/>
    </reaction>
</comment>
<dbReference type="GO" id="GO:0003919">
    <property type="term" value="F:FMN adenylyltransferase activity"/>
    <property type="evidence" value="ECO:0007669"/>
    <property type="project" value="UniProtKB-UniRule"/>
</dbReference>
<dbReference type="UniPathway" id="UPA00277">
    <property type="reaction ID" value="UER00407"/>
</dbReference>
<evidence type="ECO:0000256" key="4">
    <source>
        <dbReference type="ARBA" id="ARBA00022679"/>
    </source>
</evidence>
<dbReference type="PANTHER" id="PTHR22749:SF6">
    <property type="entry name" value="RIBOFLAVIN KINASE"/>
    <property type="match status" value="1"/>
</dbReference>
<dbReference type="EC" id="2.7.7.2" evidence="8"/>
<keyword evidence="8" id="KW-0274">FAD</keyword>
<dbReference type="GO" id="GO:0006747">
    <property type="term" value="P:FAD biosynthetic process"/>
    <property type="evidence" value="ECO:0007669"/>
    <property type="project" value="UniProtKB-UniRule"/>
</dbReference>
<evidence type="ECO:0000256" key="6">
    <source>
        <dbReference type="ARBA" id="ARBA00022840"/>
    </source>
</evidence>
<comment type="caution">
    <text evidence="10">The sequence shown here is derived from an EMBL/GenBank/DDBJ whole genome shotgun (WGS) entry which is preliminary data.</text>
</comment>
<dbReference type="InterPro" id="IPR014729">
    <property type="entry name" value="Rossmann-like_a/b/a_fold"/>
</dbReference>
<comment type="similarity">
    <text evidence="8">Belongs to the ribF family.</text>
</comment>
<organism evidence="10 11">
    <name type="scientific">Campylobacter novaezeelandiae</name>
    <dbReference type="NCBI Taxonomy" id="2267891"/>
    <lineage>
        <taxon>Bacteria</taxon>
        <taxon>Pseudomonadati</taxon>
        <taxon>Campylobacterota</taxon>
        <taxon>Epsilonproteobacteria</taxon>
        <taxon>Campylobacterales</taxon>
        <taxon>Campylobacteraceae</taxon>
        <taxon>Campylobacter</taxon>
    </lineage>
</organism>
<reference evidence="10 11" key="1">
    <citation type="submission" date="2018-07" db="EMBL/GenBank/DDBJ databases">
        <title>Campylobacter zealandensis sp. nov., isolated from birds and water in New Zealand.</title>
        <authorList>
            <person name="Wilkinson D.A."/>
            <person name="Biggs P.J."/>
            <person name="French N.P."/>
            <person name="Midwinter A.C."/>
        </authorList>
    </citation>
    <scope>NUCLEOTIDE SEQUENCE [LARGE SCALE GENOMIC DNA]</scope>
    <source>
        <strain evidence="10 11">B423b</strain>
    </source>
</reference>
<dbReference type="EC" id="2.7.1.26" evidence="8"/>
<dbReference type="GO" id="GO:0008531">
    <property type="term" value="F:riboflavin kinase activity"/>
    <property type="evidence" value="ECO:0007669"/>
    <property type="project" value="UniProtKB-UniRule"/>
</dbReference>
<dbReference type="InterPro" id="IPR023468">
    <property type="entry name" value="Riboflavin_kinase"/>
</dbReference>
<gene>
    <name evidence="10" type="ORF">DU473_07155</name>
</gene>
<protein>
    <recommendedName>
        <fullName evidence="8">Riboflavin biosynthesis protein</fullName>
    </recommendedName>
    <domain>
        <recommendedName>
            <fullName evidence="8">Riboflavin kinase</fullName>
            <ecNumber evidence="8">2.7.1.26</ecNumber>
        </recommendedName>
        <alternativeName>
            <fullName evidence="8">Flavokinase</fullName>
        </alternativeName>
    </domain>
    <domain>
        <recommendedName>
            <fullName evidence="8">FMN adenylyltransferase</fullName>
            <ecNumber evidence="8">2.7.7.2</ecNumber>
        </recommendedName>
        <alternativeName>
            <fullName evidence="8">FAD pyrophosphorylase</fullName>
        </alternativeName>
        <alternativeName>
            <fullName evidence="8">FAD synthase</fullName>
        </alternativeName>
    </domain>
</protein>
<evidence type="ECO:0000256" key="2">
    <source>
        <dbReference type="ARBA" id="ARBA00022630"/>
    </source>
</evidence>
<dbReference type="PANTHER" id="PTHR22749">
    <property type="entry name" value="RIBOFLAVIN KINASE/FMN ADENYLYLTRANSFERASE"/>
    <property type="match status" value="1"/>
</dbReference>
<dbReference type="SUPFAM" id="SSF52374">
    <property type="entry name" value="Nucleotidylyl transferase"/>
    <property type="match status" value="1"/>
</dbReference>
<evidence type="ECO:0000256" key="7">
    <source>
        <dbReference type="ARBA" id="ARBA00047880"/>
    </source>
</evidence>
<dbReference type="GO" id="GO:0009231">
    <property type="term" value="P:riboflavin biosynthetic process"/>
    <property type="evidence" value="ECO:0007669"/>
    <property type="project" value="InterPro"/>
</dbReference>